<feature type="domain" description="SusD-like N-terminal" evidence="7">
    <location>
        <begin position="110"/>
        <end position="213"/>
    </location>
</feature>
<accession>A0A1H8M3K2</accession>
<comment type="subcellular location">
    <subcellularLocation>
        <location evidence="1">Cell outer membrane</location>
    </subcellularLocation>
</comment>
<evidence type="ECO:0000259" key="7">
    <source>
        <dbReference type="Pfam" id="PF14322"/>
    </source>
</evidence>
<dbReference type="Gene3D" id="1.25.40.390">
    <property type="match status" value="1"/>
</dbReference>
<evidence type="ECO:0000313" key="8">
    <source>
        <dbReference type="EMBL" id="SEO11909.1"/>
    </source>
</evidence>
<keyword evidence="5" id="KW-0998">Cell outer membrane</keyword>
<dbReference type="CDD" id="cd08977">
    <property type="entry name" value="SusD"/>
    <property type="match status" value="1"/>
</dbReference>
<organism evidence="8 9">
    <name type="scientific">Mucilaginibacter gossypiicola</name>
    <dbReference type="NCBI Taxonomy" id="551995"/>
    <lineage>
        <taxon>Bacteria</taxon>
        <taxon>Pseudomonadati</taxon>
        <taxon>Bacteroidota</taxon>
        <taxon>Sphingobacteriia</taxon>
        <taxon>Sphingobacteriales</taxon>
        <taxon>Sphingobacteriaceae</taxon>
        <taxon>Mucilaginibacter</taxon>
    </lineage>
</organism>
<evidence type="ECO:0000256" key="1">
    <source>
        <dbReference type="ARBA" id="ARBA00004442"/>
    </source>
</evidence>
<evidence type="ECO:0000259" key="6">
    <source>
        <dbReference type="Pfam" id="PF07980"/>
    </source>
</evidence>
<proteinExistence type="inferred from homology"/>
<evidence type="ECO:0000256" key="3">
    <source>
        <dbReference type="ARBA" id="ARBA00022729"/>
    </source>
</evidence>
<dbReference type="InterPro" id="IPR012944">
    <property type="entry name" value="SusD_RagB_dom"/>
</dbReference>
<keyword evidence="3" id="KW-0732">Signal</keyword>
<protein>
    <submittedName>
        <fullName evidence="8">Starch-binding associating with outer membrane</fullName>
    </submittedName>
</protein>
<evidence type="ECO:0000256" key="5">
    <source>
        <dbReference type="ARBA" id="ARBA00023237"/>
    </source>
</evidence>
<dbReference type="Pfam" id="PF14322">
    <property type="entry name" value="SusD-like_3"/>
    <property type="match status" value="1"/>
</dbReference>
<dbReference type="SUPFAM" id="SSF48452">
    <property type="entry name" value="TPR-like"/>
    <property type="match status" value="1"/>
</dbReference>
<dbReference type="EMBL" id="FOCL01000005">
    <property type="protein sequence ID" value="SEO11909.1"/>
    <property type="molecule type" value="Genomic_DNA"/>
</dbReference>
<keyword evidence="4" id="KW-0472">Membrane</keyword>
<sequence>MISFINRHISANKTIGMLLLVAALCLNVSCKKSLDVDSTRLAKEDGHWTSLQDTRSGLMATYGLMRAALADNNAHWLWGEFRQGDFAATNRSDLKAIVNGDLNASFPLLQDITSWRAFYAVINNASLLIERAPEVLAVDKRYTEVNYKVDVAQARALRAFAYFYMVRIWGDVPLITSSHDDGSFQAKARTDQAKVLVYAESELVAAAKDLPYVYGAEGNDLLPGLYYGYDADRWRGALFTKISAYAVLAHIAAWQSHYIDAAVYTDFIMKNYAKANIAYSTITELTSSDGIFNGASNNQIICFGFNDLYGESTTNGHIEQLVLAAPLITKQTPDLYVPKDTIASAFTDPNDQRFGLDTISGLSRTNYFVNYSGETPVFSKIKVLRGGSTNGNFAVYSSNIIFTRLEELALLRAESLAVLGQRQDAISLLNVIRKSRGVATFSDGPDKDLIKEIFDERRRELMGEAWRWYDQVRYNKIKGNNTAFNDLINRKGIYWPIATDVLNANNQLTQNSYWK</sequence>
<evidence type="ECO:0000256" key="2">
    <source>
        <dbReference type="ARBA" id="ARBA00006275"/>
    </source>
</evidence>
<dbReference type="InterPro" id="IPR033985">
    <property type="entry name" value="SusD-like_N"/>
</dbReference>
<dbReference type="Pfam" id="PF07980">
    <property type="entry name" value="SusD_RagB"/>
    <property type="match status" value="1"/>
</dbReference>
<evidence type="ECO:0000313" key="9">
    <source>
        <dbReference type="Proteomes" id="UP000198942"/>
    </source>
</evidence>
<reference evidence="9" key="1">
    <citation type="submission" date="2016-10" db="EMBL/GenBank/DDBJ databases">
        <authorList>
            <person name="Varghese N."/>
            <person name="Submissions S."/>
        </authorList>
    </citation>
    <scope>NUCLEOTIDE SEQUENCE [LARGE SCALE GENOMIC DNA]</scope>
    <source>
        <strain evidence="9">Gh-48</strain>
    </source>
</reference>
<dbReference type="AlphaFoldDB" id="A0A1H8M3K2"/>
<evidence type="ECO:0000256" key="4">
    <source>
        <dbReference type="ARBA" id="ARBA00023136"/>
    </source>
</evidence>
<comment type="similarity">
    <text evidence="2">Belongs to the SusD family.</text>
</comment>
<keyword evidence="9" id="KW-1185">Reference proteome</keyword>
<gene>
    <name evidence="8" type="ORF">SAMN05192574_105374</name>
</gene>
<dbReference type="GO" id="GO:0009279">
    <property type="term" value="C:cell outer membrane"/>
    <property type="evidence" value="ECO:0007669"/>
    <property type="project" value="UniProtKB-SubCell"/>
</dbReference>
<dbReference type="RefSeq" id="WP_244281046.1">
    <property type="nucleotide sequence ID" value="NZ_FOCL01000005.1"/>
</dbReference>
<dbReference type="InterPro" id="IPR011990">
    <property type="entry name" value="TPR-like_helical_dom_sf"/>
</dbReference>
<name>A0A1H8M3K2_9SPHI</name>
<dbReference type="Proteomes" id="UP000198942">
    <property type="component" value="Unassembled WGS sequence"/>
</dbReference>
<feature type="domain" description="RagB/SusD" evidence="6">
    <location>
        <begin position="387"/>
        <end position="514"/>
    </location>
</feature>
<dbReference type="STRING" id="551995.SAMN05192574_105374"/>